<reference evidence="5" key="2">
    <citation type="journal article" date="2019" name="IMA Fungus">
        <title>Genome sequencing and comparison of five Tilletia species to identify candidate genes for the detection of regulated species infecting wheat.</title>
        <authorList>
            <person name="Nguyen H.D.T."/>
            <person name="Sultana T."/>
            <person name="Kesanakurti P."/>
            <person name="Hambleton S."/>
        </authorList>
    </citation>
    <scope>NUCLEOTIDE SEQUENCE</scope>
    <source>
        <strain evidence="5">DAOMC 236416</strain>
    </source>
</reference>
<accession>A0A177TWZ1</accession>
<dbReference type="GO" id="GO:0046982">
    <property type="term" value="F:protein heterodimerization activity"/>
    <property type="evidence" value="ECO:0007669"/>
    <property type="project" value="InterPro"/>
</dbReference>
<dbReference type="CDD" id="cd23645">
    <property type="entry name" value="HFD_Dpb3-like"/>
    <property type="match status" value="1"/>
</dbReference>
<proteinExistence type="predicted"/>
<keyword evidence="2" id="KW-0539">Nucleus</keyword>
<organism evidence="5 6">
    <name type="scientific">Tilletia indica</name>
    <dbReference type="NCBI Taxonomy" id="43049"/>
    <lineage>
        <taxon>Eukaryota</taxon>
        <taxon>Fungi</taxon>
        <taxon>Dikarya</taxon>
        <taxon>Basidiomycota</taxon>
        <taxon>Ustilaginomycotina</taxon>
        <taxon>Exobasidiomycetes</taxon>
        <taxon>Tilletiales</taxon>
        <taxon>Tilletiaceae</taxon>
        <taxon>Tilletia</taxon>
    </lineage>
</organism>
<dbReference type="Pfam" id="PF00808">
    <property type="entry name" value="CBFD_NFYB_HMF"/>
    <property type="match status" value="1"/>
</dbReference>
<dbReference type="Proteomes" id="UP000077521">
    <property type="component" value="Unassembled WGS sequence"/>
</dbReference>
<reference evidence="5" key="1">
    <citation type="submission" date="2016-04" db="EMBL/GenBank/DDBJ databases">
        <authorList>
            <person name="Nguyen H.D."/>
            <person name="Samba Siva P."/>
            <person name="Cullis J."/>
            <person name="Levesque C.A."/>
            <person name="Hambleton S."/>
        </authorList>
    </citation>
    <scope>NUCLEOTIDE SEQUENCE</scope>
    <source>
        <strain evidence="5">DAOMC 236416</strain>
    </source>
</reference>
<feature type="compositionally biased region" description="Acidic residues" evidence="3">
    <location>
        <begin position="272"/>
        <end position="293"/>
    </location>
</feature>
<dbReference type="PANTHER" id="PTHR10252">
    <property type="entry name" value="HISTONE-LIKE TRANSCRIPTION FACTOR CCAAT-RELATED"/>
    <property type="match status" value="1"/>
</dbReference>
<dbReference type="AlphaFoldDB" id="A0A177TWZ1"/>
<protein>
    <recommendedName>
        <fullName evidence="4">Transcription factor CBF/NF-Y/archaeal histone domain-containing protein</fullName>
    </recommendedName>
</protein>
<keyword evidence="6" id="KW-1185">Reference proteome</keyword>
<dbReference type="GO" id="GO:0006261">
    <property type="term" value="P:DNA-templated DNA replication"/>
    <property type="evidence" value="ECO:0007669"/>
    <property type="project" value="TreeGrafter"/>
</dbReference>
<dbReference type="Gene3D" id="1.10.20.10">
    <property type="entry name" value="Histone, subunit A"/>
    <property type="match status" value="1"/>
</dbReference>
<gene>
    <name evidence="5" type="ORF">A4X13_0g5515</name>
</gene>
<dbReference type="InterPro" id="IPR050568">
    <property type="entry name" value="Transcr_DNA_Rep_Reg"/>
</dbReference>
<evidence type="ECO:0000259" key="4">
    <source>
        <dbReference type="Pfam" id="PF00808"/>
    </source>
</evidence>
<evidence type="ECO:0000256" key="2">
    <source>
        <dbReference type="ARBA" id="ARBA00023242"/>
    </source>
</evidence>
<feature type="region of interest" description="Disordered" evidence="3">
    <location>
        <begin position="205"/>
        <end position="341"/>
    </location>
</feature>
<feature type="compositionally biased region" description="Polar residues" evidence="3">
    <location>
        <begin position="255"/>
        <end position="266"/>
    </location>
</feature>
<evidence type="ECO:0000313" key="5">
    <source>
        <dbReference type="EMBL" id="KAE8248684.1"/>
    </source>
</evidence>
<evidence type="ECO:0000313" key="6">
    <source>
        <dbReference type="Proteomes" id="UP000077521"/>
    </source>
</evidence>
<feature type="domain" description="Transcription factor CBF/NF-Y/archaeal histone" evidence="4">
    <location>
        <begin position="98"/>
        <end position="160"/>
    </location>
</feature>
<dbReference type="PANTHER" id="PTHR10252:SF54">
    <property type="entry name" value="CHROMATIN ACCESSIBILITY COMPLEX PROTEIN 1"/>
    <property type="match status" value="1"/>
</dbReference>
<dbReference type="InterPro" id="IPR009072">
    <property type="entry name" value="Histone-fold"/>
</dbReference>
<comment type="subcellular location">
    <subcellularLocation>
        <location evidence="1">Nucleus</location>
    </subcellularLocation>
</comment>
<feature type="compositionally biased region" description="Low complexity" evidence="3">
    <location>
        <begin position="205"/>
        <end position="219"/>
    </location>
</feature>
<name>A0A177TWZ1_9BASI</name>
<dbReference type="SUPFAM" id="SSF47113">
    <property type="entry name" value="Histone-fold"/>
    <property type="match status" value="1"/>
</dbReference>
<sequence length="341" mass="36244">MHSPEEEHDLAPPQPTRTVKPSKKDSLGAVAASAPTSADTSTSPGKQKGKAAAGAAPRKPKGAAAGTGSKSTPASRSASTSLPAASTDPPAASGTSVFPTARVQRIIKSDEDLTNCSAEAAFLIAIATECFIKYFVEESYASARMEKRKAISYKDCQRAVQREWALGFLQEAVPPTMPLSLALKKAGALEASALRGIALSNNNAAGAAPGGTNPSNGAGTHEEQANGSEHSFYDDADYPEPSSSSRRTKEKPVARSSSGNGKQKSTPAAAMQEDEEMYSDGQEDDEEEDDGEDLPYPVLPQRTQPAPSRAEEEDRRAADWSRRMMEERREEETFSDADDDF</sequence>
<feature type="compositionally biased region" description="Low complexity" evidence="3">
    <location>
        <begin position="31"/>
        <end position="66"/>
    </location>
</feature>
<dbReference type="InterPro" id="IPR003958">
    <property type="entry name" value="CBFA_NFYB_domain"/>
</dbReference>
<evidence type="ECO:0000256" key="3">
    <source>
        <dbReference type="SAM" id="MobiDB-lite"/>
    </source>
</evidence>
<feature type="compositionally biased region" description="Basic and acidic residues" evidence="3">
    <location>
        <begin position="309"/>
        <end position="332"/>
    </location>
</feature>
<feature type="region of interest" description="Disordered" evidence="3">
    <location>
        <begin position="1"/>
        <end position="96"/>
    </location>
</feature>
<comment type="caution">
    <text evidence="5">The sequence shown here is derived from an EMBL/GenBank/DDBJ whole genome shotgun (WGS) entry which is preliminary data.</text>
</comment>
<dbReference type="GO" id="GO:0008623">
    <property type="term" value="C:CHRAC"/>
    <property type="evidence" value="ECO:0007669"/>
    <property type="project" value="TreeGrafter"/>
</dbReference>
<feature type="compositionally biased region" description="Polar residues" evidence="3">
    <location>
        <begin position="68"/>
        <end position="84"/>
    </location>
</feature>
<dbReference type="EMBL" id="LWDF02000436">
    <property type="protein sequence ID" value="KAE8248684.1"/>
    <property type="molecule type" value="Genomic_DNA"/>
</dbReference>
<evidence type="ECO:0000256" key="1">
    <source>
        <dbReference type="ARBA" id="ARBA00004123"/>
    </source>
</evidence>